<protein>
    <submittedName>
        <fullName evidence="1">Antibiotic biosynthesis monooxygenase</fullName>
    </submittedName>
</protein>
<dbReference type="SUPFAM" id="SSF54909">
    <property type="entry name" value="Dimeric alpha+beta barrel"/>
    <property type="match status" value="1"/>
</dbReference>
<keyword evidence="1" id="KW-0503">Monooxygenase</keyword>
<dbReference type="OrthoDB" id="7210869at2"/>
<proteinExistence type="predicted"/>
<dbReference type="EMBL" id="PVNG01000004">
    <property type="protein sequence ID" value="PRX67732.1"/>
    <property type="molecule type" value="Genomic_DNA"/>
</dbReference>
<dbReference type="RefSeq" id="WP_106238060.1">
    <property type="nucleotide sequence ID" value="NZ_JBFAIL010000008.1"/>
</dbReference>
<keyword evidence="2" id="KW-1185">Reference proteome</keyword>
<dbReference type="AlphaFoldDB" id="A0A2T0N5Y0"/>
<dbReference type="InterPro" id="IPR011008">
    <property type="entry name" value="Dimeric_a/b-barrel"/>
</dbReference>
<dbReference type="GO" id="GO:0004497">
    <property type="term" value="F:monooxygenase activity"/>
    <property type="evidence" value="ECO:0007669"/>
    <property type="project" value="UniProtKB-KW"/>
</dbReference>
<accession>A0A2T0N5Y0</accession>
<keyword evidence="1" id="KW-0560">Oxidoreductase</keyword>
<dbReference type="Proteomes" id="UP000238312">
    <property type="component" value="Unassembled WGS sequence"/>
</dbReference>
<comment type="caution">
    <text evidence="1">The sequence shown here is derived from an EMBL/GenBank/DDBJ whole genome shotgun (WGS) entry which is preliminary data.</text>
</comment>
<evidence type="ECO:0000313" key="2">
    <source>
        <dbReference type="Proteomes" id="UP000238312"/>
    </source>
</evidence>
<name>A0A2T0N5Y0_9ACTN</name>
<reference evidence="1 2" key="1">
    <citation type="submission" date="2018-03" db="EMBL/GenBank/DDBJ databases">
        <title>Genomic Encyclopedia of Type Strains, Phase III (KMG-III): the genomes of soil and plant-associated and newly described type strains.</title>
        <authorList>
            <person name="Whitman W."/>
        </authorList>
    </citation>
    <scope>NUCLEOTIDE SEQUENCE [LARGE SCALE GENOMIC DNA]</scope>
    <source>
        <strain evidence="1 2">CGMCC 4.7104</strain>
    </source>
</reference>
<evidence type="ECO:0000313" key="1">
    <source>
        <dbReference type="EMBL" id="PRX67732.1"/>
    </source>
</evidence>
<organism evidence="1 2">
    <name type="scientific">Nonomuraea fuscirosea</name>
    <dbReference type="NCBI Taxonomy" id="1291556"/>
    <lineage>
        <taxon>Bacteria</taxon>
        <taxon>Bacillati</taxon>
        <taxon>Actinomycetota</taxon>
        <taxon>Actinomycetes</taxon>
        <taxon>Streptosporangiales</taxon>
        <taxon>Streptosporangiaceae</taxon>
        <taxon>Nonomuraea</taxon>
    </lineage>
</organism>
<sequence>MIARAWKASATPEGARRYAEHFDGAVLPELRRQGGCRAAYLLTRESGELVEIQVITHWESLETIRAFAGDDLDHAVVEPAARAVLTDFERTVAHFTVTEGEVA</sequence>
<gene>
    <name evidence="1" type="ORF">B0I32_104489</name>
</gene>